<comment type="caution">
    <text evidence="9">The sequence shown here is derived from an EMBL/GenBank/DDBJ whole genome shotgun (WGS) entry which is preliminary data.</text>
</comment>
<evidence type="ECO:0000259" key="7">
    <source>
        <dbReference type="Pfam" id="PF02272"/>
    </source>
</evidence>
<dbReference type="GO" id="GO:0008409">
    <property type="term" value="F:5'-3' exonuclease activity"/>
    <property type="evidence" value="ECO:0007669"/>
    <property type="project" value="InterPro"/>
</dbReference>
<feature type="domain" description="DHHA1" evidence="7">
    <location>
        <begin position="350"/>
        <end position="434"/>
    </location>
</feature>
<dbReference type="NCBIfam" id="TIGR00644">
    <property type="entry name" value="recJ"/>
    <property type="match status" value="1"/>
</dbReference>
<dbReference type="GO" id="GO:0006310">
    <property type="term" value="P:DNA recombination"/>
    <property type="evidence" value="ECO:0007669"/>
    <property type="project" value="InterPro"/>
</dbReference>
<dbReference type="SUPFAM" id="SSF64182">
    <property type="entry name" value="DHH phosphoesterases"/>
    <property type="match status" value="1"/>
</dbReference>
<proteinExistence type="inferred from homology"/>
<dbReference type="InterPro" id="IPR001667">
    <property type="entry name" value="DDH_dom"/>
</dbReference>
<evidence type="ECO:0000313" key="10">
    <source>
        <dbReference type="Proteomes" id="UP000183120"/>
    </source>
</evidence>
<evidence type="ECO:0000313" key="9">
    <source>
        <dbReference type="EMBL" id="OIO15700.1"/>
    </source>
</evidence>
<dbReference type="InterPro" id="IPR041122">
    <property type="entry name" value="RecJ_OB"/>
</dbReference>
<dbReference type="Gene3D" id="3.90.1640.30">
    <property type="match status" value="1"/>
</dbReference>
<keyword evidence="5 9" id="KW-0269">Exonuclease</keyword>
<dbReference type="InterPro" id="IPR038763">
    <property type="entry name" value="DHH_sf"/>
</dbReference>
<evidence type="ECO:0000259" key="6">
    <source>
        <dbReference type="Pfam" id="PF01368"/>
    </source>
</evidence>
<dbReference type="Gene3D" id="2.40.50.460">
    <property type="match status" value="1"/>
</dbReference>
<evidence type="ECO:0000256" key="2">
    <source>
        <dbReference type="ARBA" id="ARBA00019841"/>
    </source>
</evidence>
<evidence type="ECO:0000256" key="4">
    <source>
        <dbReference type="ARBA" id="ARBA00022801"/>
    </source>
</evidence>
<feature type="domain" description="RecJ OB" evidence="8">
    <location>
        <begin position="451"/>
        <end position="569"/>
    </location>
</feature>
<dbReference type="Pfam" id="PF01368">
    <property type="entry name" value="DHH"/>
    <property type="match status" value="1"/>
</dbReference>
<dbReference type="Proteomes" id="UP000183120">
    <property type="component" value="Unassembled WGS sequence"/>
</dbReference>
<dbReference type="InterPro" id="IPR004610">
    <property type="entry name" value="RecJ"/>
</dbReference>
<dbReference type="GO" id="GO:0006281">
    <property type="term" value="P:DNA repair"/>
    <property type="evidence" value="ECO:0007669"/>
    <property type="project" value="InterPro"/>
</dbReference>
<dbReference type="InterPro" id="IPR003156">
    <property type="entry name" value="DHHA1_dom"/>
</dbReference>
<keyword evidence="3" id="KW-0540">Nuclease</keyword>
<protein>
    <recommendedName>
        <fullName evidence="2">Single-stranded-DNA-specific exonuclease RecJ</fullName>
    </recommendedName>
</protein>
<dbReference type="EMBL" id="MNUY01000002">
    <property type="protein sequence ID" value="OIO15700.1"/>
    <property type="molecule type" value="Genomic_DNA"/>
</dbReference>
<evidence type="ECO:0000256" key="3">
    <source>
        <dbReference type="ARBA" id="ARBA00022722"/>
    </source>
</evidence>
<name>A0A1J4TTW2_9BACT</name>
<dbReference type="STRING" id="1805209.AUJ73_00160"/>
<evidence type="ECO:0000256" key="5">
    <source>
        <dbReference type="ARBA" id="ARBA00022839"/>
    </source>
</evidence>
<dbReference type="PANTHER" id="PTHR30255:SF2">
    <property type="entry name" value="SINGLE-STRANDED-DNA-SPECIFIC EXONUCLEASE RECJ"/>
    <property type="match status" value="1"/>
</dbReference>
<accession>A0A1J4TTW2</accession>
<dbReference type="PANTHER" id="PTHR30255">
    <property type="entry name" value="SINGLE-STRANDED-DNA-SPECIFIC EXONUCLEASE RECJ"/>
    <property type="match status" value="1"/>
</dbReference>
<comment type="similarity">
    <text evidence="1">Belongs to the RecJ family.</text>
</comment>
<evidence type="ECO:0000256" key="1">
    <source>
        <dbReference type="ARBA" id="ARBA00005915"/>
    </source>
</evidence>
<organism evidence="9 10">
    <name type="scientific">Candidatus Gottesmanbacteria bacterium CG1_02_37_22</name>
    <dbReference type="NCBI Taxonomy" id="1805209"/>
    <lineage>
        <taxon>Bacteria</taxon>
        <taxon>Candidatus Gottesmaniibacteriota</taxon>
    </lineage>
</organism>
<dbReference type="InterPro" id="IPR051673">
    <property type="entry name" value="SSDNA_exonuclease_RecJ"/>
</dbReference>
<dbReference type="Pfam" id="PF02272">
    <property type="entry name" value="DHHA1"/>
    <property type="match status" value="1"/>
</dbReference>
<keyword evidence="4" id="KW-0378">Hydrolase</keyword>
<reference evidence="9 10" key="1">
    <citation type="journal article" date="2016" name="Environ. Microbiol.">
        <title>Genomic resolution of a cold subsurface aquifer community provides metabolic insights for novel microbes adapted to high CO concentrations.</title>
        <authorList>
            <person name="Probst A.J."/>
            <person name="Castelle C.J."/>
            <person name="Singh A."/>
            <person name="Brown C.T."/>
            <person name="Anantharaman K."/>
            <person name="Sharon I."/>
            <person name="Hug L.A."/>
            <person name="Burstein D."/>
            <person name="Emerson J.B."/>
            <person name="Thomas B.C."/>
            <person name="Banfield J.F."/>
        </authorList>
    </citation>
    <scope>NUCLEOTIDE SEQUENCE [LARGE SCALE GENOMIC DNA]</scope>
    <source>
        <strain evidence="9">CG1_02_37_22</strain>
    </source>
</reference>
<sequence>MKKWIYLFKRTGGNKLHDDEIIDIILENRGLVNKEEKKGFLEPELQDIDFKNLGIDYKEIEKAIGRIKKAISQKESIIVYTDYDADGVCGGAIVWEALYSLGASVLPYIPDRVKEGYGLSKFGIESVKKKFNTDLIITVDHGITANDKVNYANKLGIETIILDHHSKPKKVPRATAIIHTTQLSAGALSLVFVDHLLNKLKAKKEKYHYFKKNLDLAAISTIADMIPLKGPNRIIVKHGLDRINNTSRIGLTALIGSTGLMQRNIGIYEVGHVLAPRINAMGRITHAIDALRLLCTKDTNRAKCLADKLRDVNKQRQLLTDDIYNEAIKEVRELFISSNGKIDKLIFISSKTYNEGIIGLVAGKLVDAFYRPVVVVSVGEEYSKGSARSVVGFNIIETIRKSSYLLEDAGGHPMAAGFSIKTKNLKELKNRLINLTNKELTDEYLTKTLTVDLELNIDEISQILYRKITKLEPFGIGNPIPVFSSKNIKIISTRKVGKDGKHLKLSLVQADKGQIYNQIGRNDHIVDAIGFGMGDLYDKMLSNQIVDLAYTLNENIWNNRKILQLKLIDVKILT</sequence>
<evidence type="ECO:0000259" key="8">
    <source>
        <dbReference type="Pfam" id="PF17768"/>
    </source>
</evidence>
<dbReference type="GO" id="GO:0003676">
    <property type="term" value="F:nucleic acid binding"/>
    <property type="evidence" value="ECO:0007669"/>
    <property type="project" value="InterPro"/>
</dbReference>
<dbReference type="AlphaFoldDB" id="A0A1J4TTW2"/>
<gene>
    <name evidence="9" type="ORF">AUJ73_00160</name>
</gene>
<dbReference type="Pfam" id="PF17768">
    <property type="entry name" value="RecJ_OB"/>
    <property type="match status" value="1"/>
</dbReference>
<feature type="domain" description="DDH" evidence="6">
    <location>
        <begin position="76"/>
        <end position="219"/>
    </location>
</feature>